<dbReference type="EMBL" id="KV921855">
    <property type="protein sequence ID" value="ORE11693.1"/>
    <property type="molecule type" value="Genomic_DNA"/>
</dbReference>
<protein>
    <submittedName>
        <fullName evidence="1">Uncharacterized protein</fullName>
    </submittedName>
</protein>
<gene>
    <name evidence="1" type="ORF">BCV72DRAFT_191497</name>
</gene>
<sequence>IQTIDFVSVDYDGAEHPIQRRFDIIDSFIMSYEDKILDGVDLMLKLHIHLVNVAFKYKRMTRVDDSMDDKPYEPNVSPYGTDKEQKAIFTALTPYIETNK</sequence>
<evidence type="ECO:0000313" key="1">
    <source>
        <dbReference type="EMBL" id="ORE11693.1"/>
    </source>
</evidence>
<name>A0A1X0RI05_RHIZD</name>
<proteinExistence type="predicted"/>
<accession>A0A1X0RI05</accession>
<feature type="non-terminal residue" evidence="1">
    <location>
        <position position="1"/>
    </location>
</feature>
<reference evidence="1" key="1">
    <citation type="journal article" date="2016" name="Proc. Natl. Acad. Sci. U.S.A.">
        <title>Lipid metabolic changes in an early divergent fungus govern the establishment of a mutualistic symbiosis with endobacteria.</title>
        <authorList>
            <person name="Lastovetsky O.A."/>
            <person name="Gaspar M.L."/>
            <person name="Mondo S.J."/>
            <person name="LaButti K.M."/>
            <person name="Sandor L."/>
            <person name="Grigoriev I.V."/>
            <person name="Henry S.A."/>
            <person name="Pawlowska T.E."/>
        </authorList>
    </citation>
    <scope>NUCLEOTIDE SEQUENCE [LARGE SCALE GENOMIC DNA]</scope>
    <source>
        <strain evidence="1">ATCC 52814</strain>
    </source>
</reference>
<dbReference type="Proteomes" id="UP000242414">
    <property type="component" value="Unassembled WGS sequence"/>
</dbReference>
<feature type="non-terminal residue" evidence="1">
    <location>
        <position position="100"/>
    </location>
</feature>
<dbReference type="AlphaFoldDB" id="A0A1X0RI05"/>
<organism evidence="1">
    <name type="scientific">Rhizopus microsporus var. microsporus</name>
    <dbReference type="NCBI Taxonomy" id="86635"/>
    <lineage>
        <taxon>Eukaryota</taxon>
        <taxon>Fungi</taxon>
        <taxon>Fungi incertae sedis</taxon>
        <taxon>Mucoromycota</taxon>
        <taxon>Mucoromycotina</taxon>
        <taxon>Mucoromycetes</taxon>
        <taxon>Mucorales</taxon>
        <taxon>Mucorineae</taxon>
        <taxon>Rhizopodaceae</taxon>
        <taxon>Rhizopus</taxon>
    </lineage>
</organism>
<dbReference type="VEuPathDB" id="FungiDB:BCV72DRAFT_191497"/>